<feature type="domain" description="VTT" evidence="7">
    <location>
        <begin position="36"/>
        <end position="149"/>
    </location>
</feature>
<dbReference type="Pfam" id="PF09335">
    <property type="entry name" value="VTT_dom"/>
    <property type="match status" value="1"/>
</dbReference>
<evidence type="ECO:0000256" key="1">
    <source>
        <dbReference type="ARBA" id="ARBA00004651"/>
    </source>
</evidence>
<sequence>MQHLGAFVMTIVEASGLFAPLLFISFHLLRPIFFLPVAFICISGGVLFGAITGSVYSIVGVTLSSLLFYKLSEWMPKTLKKLVVLKKKFFGKHSSFSTGQIALLRLIPFIHFHLISLCIIEMSGNFKEYMKTSFYSNIPLAVIYTSIGQWISSLSPFLMGAILLLLLPLFYLLRRKEVSIKWHDFFAPEGAK</sequence>
<dbReference type="GO" id="GO:0005886">
    <property type="term" value="C:plasma membrane"/>
    <property type="evidence" value="ECO:0007669"/>
    <property type="project" value="UniProtKB-SubCell"/>
</dbReference>
<organism evidence="8 9">
    <name type="scientific">Pontibacillus yanchengensis Y32</name>
    <dbReference type="NCBI Taxonomy" id="1385514"/>
    <lineage>
        <taxon>Bacteria</taxon>
        <taxon>Bacillati</taxon>
        <taxon>Bacillota</taxon>
        <taxon>Bacilli</taxon>
        <taxon>Bacillales</taxon>
        <taxon>Bacillaceae</taxon>
        <taxon>Pontibacillus</taxon>
    </lineage>
</organism>
<keyword evidence="5 6" id="KW-0472">Membrane</keyword>
<reference evidence="8 9" key="1">
    <citation type="journal article" date="2015" name="Stand. Genomic Sci.">
        <title>High quality draft genome sequence of the moderately halophilic bacterium Pontibacillus yanchengensis Y32(T) and comparison among Pontibacillus genomes.</title>
        <authorList>
            <person name="Huang J."/>
            <person name="Qiao Z.X."/>
            <person name="Tang J.W."/>
            <person name="Wang G."/>
        </authorList>
    </citation>
    <scope>NUCLEOTIDE SEQUENCE [LARGE SCALE GENOMIC DNA]</scope>
    <source>
        <strain evidence="8 9">Y32</strain>
    </source>
</reference>
<feature type="transmembrane region" description="Helical" evidence="6">
    <location>
        <begin position="157"/>
        <end position="173"/>
    </location>
</feature>
<comment type="caution">
    <text evidence="8">The sequence shown here is derived from an EMBL/GenBank/DDBJ whole genome shotgun (WGS) entry which is preliminary data.</text>
</comment>
<keyword evidence="9" id="KW-1185">Reference proteome</keyword>
<dbReference type="InterPro" id="IPR032816">
    <property type="entry name" value="VTT_dom"/>
</dbReference>
<feature type="transmembrane region" description="Helical" evidence="6">
    <location>
        <begin position="132"/>
        <end position="151"/>
    </location>
</feature>
<evidence type="ECO:0000259" key="7">
    <source>
        <dbReference type="Pfam" id="PF09335"/>
    </source>
</evidence>
<name>A0A0A2TQ18_9BACI</name>
<evidence type="ECO:0000313" key="8">
    <source>
        <dbReference type="EMBL" id="KGP71375.1"/>
    </source>
</evidence>
<dbReference type="OrthoDB" id="2451090at2"/>
<feature type="transmembrane region" description="Helical" evidence="6">
    <location>
        <begin position="6"/>
        <end position="26"/>
    </location>
</feature>
<evidence type="ECO:0000256" key="4">
    <source>
        <dbReference type="ARBA" id="ARBA00022989"/>
    </source>
</evidence>
<keyword evidence="4 6" id="KW-1133">Transmembrane helix</keyword>
<accession>A0A0A2TQ18</accession>
<feature type="transmembrane region" description="Helical" evidence="6">
    <location>
        <begin position="33"/>
        <end position="59"/>
    </location>
</feature>
<evidence type="ECO:0000256" key="2">
    <source>
        <dbReference type="ARBA" id="ARBA00022475"/>
    </source>
</evidence>
<dbReference type="InterPro" id="IPR015414">
    <property type="entry name" value="TMEM64"/>
</dbReference>
<protein>
    <recommendedName>
        <fullName evidence="6">TVP38/TMEM64 family membrane protein</fullName>
    </recommendedName>
</protein>
<dbReference type="RefSeq" id="WP_036823151.1">
    <property type="nucleotide sequence ID" value="NZ_AVBF01000067.1"/>
</dbReference>
<evidence type="ECO:0000256" key="6">
    <source>
        <dbReference type="RuleBase" id="RU366058"/>
    </source>
</evidence>
<comment type="subcellular location">
    <subcellularLocation>
        <location evidence="1 6">Cell membrane</location>
        <topology evidence="1 6">Multi-pass membrane protein</topology>
    </subcellularLocation>
</comment>
<comment type="similarity">
    <text evidence="6">Belongs to the TVP38/TMEM64 family.</text>
</comment>
<proteinExistence type="inferred from homology"/>
<feature type="transmembrane region" description="Helical" evidence="6">
    <location>
        <begin position="102"/>
        <end position="120"/>
    </location>
</feature>
<evidence type="ECO:0000313" key="9">
    <source>
        <dbReference type="Proteomes" id="UP000030147"/>
    </source>
</evidence>
<keyword evidence="2 6" id="KW-1003">Cell membrane</keyword>
<dbReference type="AlphaFoldDB" id="A0A0A2TQ18"/>
<dbReference type="PANTHER" id="PTHR12677:SF59">
    <property type="entry name" value="GOLGI APPARATUS MEMBRANE PROTEIN TVP38-RELATED"/>
    <property type="match status" value="1"/>
</dbReference>
<evidence type="ECO:0000256" key="5">
    <source>
        <dbReference type="ARBA" id="ARBA00023136"/>
    </source>
</evidence>
<dbReference type="EMBL" id="AVBF01000067">
    <property type="protein sequence ID" value="KGP71375.1"/>
    <property type="molecule type" value="Genomic_DNA"/>
</dbReference>
<keyword evidence="3 6" id="KW-0812">Transmembrane</keyword>
<dbReference type="Proteomes" id="UP000030147">
    <property type="component" value="Unassembled WGS sequence"/>
</dbReference>
<dbReference type="STRING" id="1385514.N782_19770"/>
<evidence type="ECO:0000256" key="3">
    <source>
        <dbReference type="ARBA" id="ARBA00022692"/>
    </source>
</evidence>
<dbReference type="PANTHER" id="PTHR12677">
    <property type="entry name" value="GOLGI APPARATUS MEMBRANE PROTEIN TVP38-RELATED"/>
    <property type="match status" value="1"/>
</dbReference>
<gene>
    <name evidence="8" type="ORF">N782_19770</name>
</gene>
<dbReference type="eggNOG" id="COG0398">
    <property type="taxonomic scope" value="Bacteria"/>
</dbReference>